<dbReference type="EMBL" id="JBBCAQ010000034">
    <property type="protein sequence ID" value="KAK7580425.1"/>
    <property type="molecule type" value="Genomic_DNA"/>
</dbReference>
<sequence length="75" mass="9028">MQRTRSTNEEEDDYHHSNILTLTRTNDYHYYQIHTGSVFHVLTRSQSRRTLRIHDGFSVVEMEMERATDRQRGSE</sequence>
<name>A0AAN9TAX3_9HEMI</name>
<proteinExistence type="predicted"/>
<evidence type="ECO:0000313" key="1">
    <source>
        <dbReference type="EMBL" id="KAK7580425.1"/>
    </source>
</evidence>
<gene>
    <name evidence="1" type="ORF">V9T40_001054</name>
</gene>
<evidence type="ECO:0000313" key="2">
    <source>
        <dbReference type="Proteomes" id="UP001367676"/>
    </source>
</evidence>
<organism evidence="1 2">
    <name type="scientific">Parthenolecanium corni</name>
    <dbReference type="NCBI Taxonomy" id="536013"/>
    <lineage>
        <taxon>Eukaryota</taxon>
        <taxon>Metazoa</taxon>
        <taxon>Ecdysozoa</taxon>
        <taxon>Arthropoda</taxon>
        <taxon>Hexapoda</taxon>
        <taxon>Insecta</taxon>
        <taxon>Pterygota</taxon>
        <taxon>Neoptera</taxon>
        <taxon>Paraneoptera</taxon>
        <taxon>Hemiptera</taxon>
        <taxon>Sternorrhyncha</taxon>
        <taxon>Coccoidea</taxon>
        <taxon>Coccidae</taxon>
        <taxon>Parthenolecanium</taxon>
    </lineage>
</organism>
<protein>
    <submittedName>
        <fullName evidence="1">Uncharacterized protein</fullName>
    </submittedName>
</protein>
<keyword evidence="2" id="KW-1185">Reference proteome</keyword>
<accession>A0AAN9TAX3</accession>
<dbReference type="AlphaFoldDB" id="A0AAN9TAX3"/>
<reference evidence="1 2" key="1">
    <citation type="submission" date="2024-03" db="EMBL/GenBank/DDBJ databases">
        <title>Adaptation during the transition from Ophiocordyceps entomopathogen to insect associate is accompanied by gene loss and intensified selection.</title>
        <authorList>
            <person name="Ward C.M."/>
            <person name="Onetto C.A."/>
            <person name="Borneman A.R."/>
        </authorList>
    </citation>
    <scope>NUCLEOTIDE SEQUENCE [LARGE SCALE GENOMIC DNA]</scope>
    <source>
        <strain evidence="1">AWRI1</strain>
        <tissue evidence="1">Single Adult Female</tissue>
    </source>
</reference>
<dbReference type="Proteomes" id="UP001367676">
    <property type="component" value="Unassembled WGS sequence"/>
</dbReference>
<comment type="caution">
    <text evidence="1">The sequence shown here is derived from an EMBL/GenBank/DDBJ whole genome shotgun (WGS) entry which is preliminary data.</text>
</comment>